<dbReference type="Gene3D" id="2.30.130.30">
    <property type="entry name" value="Hypothetical protein"/>
    <property type="match status" value="1"/>
</dbReference>
<keyword evidence="3" id="KW-1185">Reference proteome</keyword>
<evidence type="ECO:0000259" key="1">
    <source>
        <dbReference type="Pfam" id="PF04266"/>
    </source>
</evidence>
<dbReference type="RefSeq" id="WP_205493858.1">
    <property type="nucleotide sequence ID" value="NZ_JAFHAP010000006.1"/>
</dbReference>
<dbReference type="SUPFAM" id="SSF88697">
    <property type="entry name" value="PUA domain-like"/>
    <property type="match status" value="1"/>
</dbReference>
<dbReference type="Pfam" id="PF04266">
    <property type="entry name" value="ASCH"/>
    <property type="match status" value="1"/>
</dbReference>
<dbReference type="InterPro" id="IPR007374">
    <property type="entry name" value="ASCH_domain"/>
</dbReference>
<sequence length="142" mass="16545">MKVLLSIKPEFVKKIFSGEKKYEYRKVIFKKAVSKIVVYSTKPEAKLIGEFSIEDILCDTPEEIWKETKKESGISYSFFKSYFQNHDEGYAIKIGDIHLYSEPIDPKLIDHNFRPPQSFCYVDDDFGEQKIRSRLGVSSCIN</sequence>
<evidence type="ECO:0000313" key="3">
    <source>
        <dbReference type="Proteomes" id="UP001177120"/>
    </source>
</evidence>
<protein>
    <submittedName>
        <fullName evidence="2">ASCH domain-containing protein</fullName>
    </submittedName>
</protein>
<dbReference type="InterPro" id="IPR015947">
    <property type="entry name" value="PUA-like_sf"/>
</dbReference>
<gene>
    <name evidence="2" type="ORF">JQC72_06355</name>
</gene>
<comment type="caution">
    <text evidence="2">The sequence shown here is derived from an EMBL/GenBank/DDBJ whole genome shotgun (WGS) entry which is preliminary data.</text>
</comment>
<dbReference type="EMBL" id="JAFHAP010000006">
    <property type="protein sequence ID" value="MBN2909144.1"/>
    <property type="molecule type" value="Genomic_DNA"/>
</dbReference>
<proteinExistence type="predicted"/>
<evidence type="ECO:0000313" key="2">
    <source>
        <dbReference type="EMBL" id="MBN2909144.1"/>
    </source>
</evidence>
<dbReference type="Proteomes" id="UP001177120">
    <property type="component" value="Unassembled WGS sequence"/>
</dbReference>
<name>A0ABS2WHY8_9BACL</name>
<reference evidence="2" key="1">
    <citation type="journal article" date="2024" name="Int. J. Syst. Evol. Microbiol.">
        <title>Polycladomyces zharkentensis sp. nov., a novel thermophilic cellulose- and starch-degrading member of the Bacillota from a geothermal aquifer in Kazakhstan.</title>
        <authorList>
            <person name="Mashzhan A."/>
            <person name="Kistaubayeva A."/>
            <person name="Javier-Lopez R."/>
            <person name="Bissenova U."/>
            <person name="Bissenbay A."/>
            <person name="Birkeland N.K."/>
        </authorList>
    </citation>
    <scope>NUCLEOTIDE SEQUENCE</scope>
    <source>
        <strain evidence="2">ZKZ2T</strain>
    </source>
</reference>
<feature type="domain" description="ASCH" evidence="1">
    <location>
        <begin position="5"/>
        <end position="84"/>
    </location>
</feature>
<organism evidence="2 3">
    <name type="scientific">Polycladomyces zharkentensis</name>
    <dbReference type="NCBI Taxonomy" id="2807616"/>
    <lineage>
        <taxon>Bacteria</taxon>
        <taxon>Bacillati</taxon>
        <taxon>Bacillota</taxon>
        <taxon>Bacilli</taxon>
        <taxon>Bacillales</taxon>
        <taxon>Thermoactinomycetaceae</taxon>
        <taxon>Polycladomyces</taxon>
    </lineage>
</organism>
<accession>A0ABS2WHY8</accession>